<reference evidence="2" key="1">
    <citation type="journal article" date="2023" name="Nat. Plants">
        <title>Single-cell RNA sequencing provides a high-resolution roadmap for understanding the multicellular compartmentation of specialized metabolism.</title>
        <authorList>
            <person name="Sun S."/>
            <person name="Shen X."/>
            <person name="Li Y."/>
            <person name="Li Y."/>
            <person name="Wang S."/>
            <person name="Li R."/>
            <person name="Zhang H."/>
            <person name="Shen G."/>
            <person name="Guo B."/>
            <person name="Wei J."/>
            <person name="Xu J."/>
            <person name="St-Pierre B."/>
            <person name="Chen S."/>
            <person name="Sun C."/>
        </authorList>
    </citation>
    <scope>NUCLEOTIDE SEQUENCE [LARGE SCALE GENOMIC DNA]</scope>
</reference>
<name>A0ACB9ZMR1_CATRO</name>
<gene>
    <name evidence="1" type="ORF">M9H77_34893</name>
</gene>
<keyword evidence="2" id="KW-1185">Reference proteome</keyword>
<evidence type="ECO:0000313" key="1">
    <source>
        <dbReference type="EMBL" id="KAI5648888.1"/>
    </source>
</evidence>
<protein>
    <submittedName>
        <fullName evidence="1">Uncharacterized protein</fullName>
    </submittedName>
</protein>
<proteinExistence type="predicted"/>
<accession>A0ACB9ZMR1</accession>
<evidence type="ECO:0000313" key="2">
    <source>
        <dbReference type="Proteomes" id="UP001060085"/>
    </source>
</evidence>
<sequence length="142" mass="15104">MPELVSDDLVMGSGLCLWSLTVTLHVLLNSGHTTLIDGYTKRACSWVDPARLHHHLAQGIELGASIEEDLSEPESDIEMVPEPEEVAPADAKGMGTFVACGSPIAASPIPVLPAESISSFLALPSSLLQGRVREHDICGYCL</sequence>
<organism evidence="1 2">
    <name type="scientific">Catharanthus roseus</name>
    <name type="common">Madagascar periwinkle</name>
    <name type="synonym">Vinca rosea</name>
    <dbReference type="NCBI Taxonomy" id="4058"/>
    <lineage>
        <taxon>Eukaryota</taxon>
        <taxon>Viridiplantae</taxon>
        <taxon>Streptophyta</taxon>
        <taxon>Embryophyta</taxon>
        <taxon>Tracheophyta</taxon>
        <taxon>Spermatophyta</taxon>
        <taxon>Magnoliopsida</taxon>
        <taxon>eudicotyledons</taxon>
        <taxon>Gunneridae</taxon>
        <taxon>Pentapetalae</taxon>
        <taxon>asterids</taxon>
        <taxon>lamiids</taxon>
        <taxon>Gentianales</taxon>
        <taxon>Apocynaceae</taxon>
        <taxon>Rauvolfioideae</taxon>
        <taxon>Vinceae</taxon>
        <taxon>Catharanthinae</taxon>
        <taxon>Catharanthus</taxon>
    </lineage>
</organism>
<dbReference type="EMBL" id="CM044708">
    <property type="protein sequence ID" value="KAI5648888.1"/>
    <property type="molecule type" value="Genomic_DNA"/>
</dbReference>
<dbReference type="Proteomes" id="UP001060085">
    <property type="component" value="Linkage Group LG08"/>
</dbReference>
<comment type="caution">
    <text evidence="1">The sequence shown here is derived from an EMBL/GenBank/DDBJ whole genome shotgun (WGS) entry which is preliminary data.</text>
</comment>